<dbReference type="Gene3D" id="3.80.10.10">
    <property type="entry name" value="Ribonuclease Inhibitor"/>
    <property type="match status" value="1"/>
</dbReference>
<dbReference type="EMBL" id="JARBJD010000001">
    <property type="protein sequence ID" value="KAK2964745.1"/>
    <property type="molecule type" value="Genomic_DNA"/>
</dbReference>
<dbReference type="SMART" id="SM00454">
    <property type="entry name" value="SAM"/>
    <property type="match status" value="1"/>
</dbReference>
<feature type="compositionally biased region" description="Basic and acidic residues" evidence="4">
    <location>
        <begin position="395"/>
        <end position="410"/>
    </location>
</feature>
<evidence type="ECO:0000313" key="6">
    <source>
        <dbReference type="EMBL" id="KAK2964745.1"/>
    </source>
</evidence>
<feature type="compositionally biased region" description="Basic and acidic residues" evidence="4">
    <location>
        <begin position="1093"/>
        <end position="1113"/>
    </location>
</feature>
<gene>
    <name evidence="6" type="ORF">BLNAU_45</name>
</gene>
<feature type="region of interest" description="Disordered" evidence="4">
    <location>
        <begin position="855"/>
        <end position="980"/>
    </location>
</feature>
<evidence type="ECO:0000313" key="7">
    <source>
        <dbReference type="Proteomes" id="UP001281761"/>
    </source>
</evidence>
<keyword evidence="1" id="KW-0433">Leucine-rich repeat</keyword>
<evidence type="ECO:0000259" key="5">
    <source>
        <dbReference type="PROSITE" id="PS50105"/>
    </source>
</evidence>
<feature type="compositionally biased region" description="Basic and acidic residues" evidence="4">
    <location>
        <begin position="545"/>
        <end position="554"/>
    </location>
</feature>
<feature type="domain" description="SAM" evidence="5">
    <location>
        <begin position="1339"/>
        <end position="1404"/>
    </location>
</feature>
<dbReference type="SUPFAM" id="SSF47769">
    <property type="entry name" value="SAM/Pointed domain"/>
    <property type="match status" value="1"/>
</dbReference>
<protein>
    <recommendedName>
        <fullName evidence="5">SAM domain-containing protein</fullName>
    </recommendedName>
</protein>
<feature type="compositionally biased region" description="Polar residues" evidence="4">
    <location>
        <begin position="211"/>
        <end position="233"/>
    </location>
</feature>
<comment type="caution">
    <text evidence="6">The sequence shown here is derived from an EMBL/GenBank/DDBJ whole genome shotgun (WGS) entry which is preliminary data.</text>
</comment>
<keyword evidence="7" id="KW-1185">Reference proteome</keyword>
<feature type="region of interest" description="Disordered" evidence="4">
    <location>
        <begin position="608"/>
        <end position="683"/>
    </location>
</feature>
<organism evidence="6 7">
    <name type="scientific">Blattamonas nauphoetae</name>
    <dbReference type="NCBI Taxonomy" id="2049346"/>
    <lineage>
        <taxon>Eukaryota</taxon>
        <taxon>Metamonada</taxon>
        <taxon>Preaxostyla</taxon>
        <taxon>Oxymonadida</taxon>
        <taxon>Blattamonas</taxon>
    </lineage>
</organism>
<feature type="compositionally biased region" description="Polar residues" evidence="4">
    <location>
        <begin position="608"/>
        <end position="618"/>
    </location>
</feature>
<evidence type="ECO:0000256" key="3">
    <source>
        <dbReference type="SAM" id="Coils"/>
    </source>
</evidence>
<dbReference type="PROSITE" id="PS50105">
    <property type="entry name" value="SAM_DOMAIN"/>
    <property type="match status" value="1"/>
</dbReference>
<feature type="coiled-coil region" evidence="3">
    <location>
        <begin position="1683"/>
        <end position="1710"/>
    </location>
</feature>
<reference evidence="6 7" key="1">
    <citation type="journal article" date="2022" name="bioRxiv">
        <title>Genomics of Preaxostyla Flagellates Illuminates Evolutionary Transitions and the Path Towards Mitochondrial Loss.</title>
        <authorList>
            <person name="Novak L.V.F."/>
            <person name="Treitli S.C."/>
            <person name="Pyrih J."/>
            <person name="Halakuc P."/>
            <person name="Pipaliya S.V."/>
            <person name="Vacek V."/>
            <person name="Brzon O."/>
            <person name="Soukal P."/>
            <person name="Eme L."/>
            <person name="Dacks J.B."/>
            <person name="Karnkowska A."/>
            <person name="Elias M."/>
            <person name="Hampl V."/>
        </authorList>
    </citation>
    <scope>NUCLEOTIDE SEQUENCE [LARGE SCALE GENOMIC DNA]</scope>
    <source>
        <strain evidence="6">NAU3</strain>
        <tissue evidence="6">Gut</tissue>
    </source>
</reference>
<feature type="region of interest" description="Disordered" evidence="4">
    <location>
        <begin position="332"/>
        <end position="354"/>
    </location>
</feature>
<feature type="compositionally biased region" description="Low complexity" evidence="4">
    <location>
        <begin position="1462"/>
        <end position="1473"/>
    </location>
</feature>
<dbReference type="SUPFAM" id="SSF52058">
    <property type="entry name" value="L domain-like"/>
    <property type="match status" value="1"/>
</dbReference>
<feature type="compositionally biased region" description="Polar residues" evidence="4">
    <location>
        <begin position="382"/>
        <end position="394"/>
    </location>
</feature>
<feature type="region of interest" description="Disordered" evidence="4">
    <location>
        <begin position="534"/>
        <end position="579"/>
    </location>
</feature>
<dbReference type="InterPro" id="IPR013761">
    <property type="entry name" value="SAM/pointed_sf"/>
</dbReference>
<dbReference type="Gene3D" id="1.10.150.50">
    <property type="entry name" value="Transcription Factor, Ets-1"/>
    <property type="match status" value="1"/>
</dbReference>
<feature type="compositionally biased region" description="Polar residues" evidence="4">
    <location>
        <begin position="1116"/>
        <end position="1136"/>
    </location>
</feature>
<keyword evidence="3" id="KW-0175">Coiled coil</keyword>
<feature type="compositionally biased region" description="Polar residues" evidence="4">
    <location>
        <begin position="670"/>
        <end position="683"/>
    </location>
</feature>
<feature type="region of interest" description="Disordered" evidence="4">
    <location>
        <begin position="995"/>
        <end position="1177"/>
    </location>
</feature>
<dbReference type="CDD" id="cd09487">
    <property type="entry name" value="SAM_superfamily"/>
    <property type="match status" value="1"/>
</dbReference>
<proteinExistence type="predicted"/>
<dbReference type="InterPro" id="IPR032675">
    <property type="entry name" value="LRR_dom_sf"/>
</dbReference>
<feature type="compositionally biased region" description="Basic and acidic residues" evidence="4">
    <location>
        <begin position="1021"/>
        <end position="1048"/>
    </location>
</feature>
<feature type="compositionally biased region" description="Basic and acidic residues" evidence="4">
    <location>
        <begin position="855"/>
        <end position="886"/>
    </location>
</feature>
<dbReference type="InterPro" id="IPR001611">
    <property type="entry name" value="Leu-rich_rpt"/>
</dbReference>
<accession>A0ABQ9YM77</accession>
<sequence>MTRNRVFASLSKTRGNSGLIETLLDETPRKKSKYPEILEHLISRYPPEVLSEMKLLDLSHRQLVKIPKLDKFGSIVELDLSHNCIRRLKVKSLVRDVPNLTKLDLSFNELSIFTDITQLGVLRHLTSLSIQGNPLPISENRIVLIASLLLDKTTVSLFERRAKQRDIDLVNYLATDITLNGPHGTSIKKRARPKSASVMGSRHSTLKDQSRTPTKQSSKHTTSSNEQTSTQPRVQFLPEATVHNMFERVTKKENEEVAEYVTETLLGHRWTPAESEGRLMGSAPHSKKNIVENSTDVDRRRQARYDNDPSTMPVSMFVRSMKESLPEVSPFMNDPSLIASPRTPTRSKSAAHKTDFVDALTTPIRDMPYTEALSPYAASGRVSKTQSRPISPTQPKERRSSLPVRSHLDEQTSQALTPHHSSIPTSPSGRAQTGIPVEAEERSDFRHFDPPKDDPYDEQLLLKKGYKMIPARLRETEAFLSMSKETAEYIVKNPPPQEYMDQVDEKKQREASKQALAKRKALFRTFKTCDSSSQSGFRTNSKFLRGNDSDDTNGHIRKTQTPTQRRMATMTPPRDRRSEIGGEEFVKEVPVYIKHLSDNLDAQRQLDSAKQKVFSTPTKPLRTPIKTPLMSKQTPLTPKRNRPSTTGASTPQQQPPSSPGRSTSTPPRINPQNTPNKDPYIYSSQPQGRIKFFGFKPGQDSPSRIISSIQQHTGQPLFYFDLNTIPTPRKGPFPLLVSLNGKNITVDELDAARNQHQQHAQLKAELSAPVVFGGLEKIDPPTVTFTGAATGGMKASEVIGRQQLYKKYVINQYEEEKRMRESVAGFLATGEWQDDGIETVEEKRKRREEDLMQVEIDRRRQKAADRKKQEEDNRRRQREEEEERRRNQPFLKTSGLTSDKDGERERKRKEEQKRREEEERLREEKLKAEEEERRKEKEKEKAKLTVQVSTPTASERIRTPRLSPQGDNQTFEVGDRSQDERVRKEMAEIMRYSEENTGRSLLLGGNYSASPVTASPVHSAQQEDKEQQATVEKVVKEEKKETRQEKITRMKQMNHRNSRSALNPVGKEEGKRGLTRKRNSAFDSAVFDDEKEDDNKRRRKKGDDDGSRGREGRTLTPKNSLHVRNQSKDATISTFISMDEDTMGSLSDSDSSRLDDSSSSARSGLKGKGEKKTSGLPSTLVKLYKQTFEESTIVPYSQLPDRRDAMGYGRKGRSKVDQELEEEAEAALSEREIIKRRINTEREKEGRAQAYKKEIGKELLKIQVEMDQTENLIEMAEEHRASFNLSTLNLPPNSHTLKHLQAKADEPEDMPLPRLPYSVVKNAPSLNSSTLLVPPPVQWKTYDVELWLHRIGMSHYAHLDEWKAMTGYYLVTMKDQEDLRTELKIESVEDRKTMWDEIEKLKKQRNKSTIIKRTDVPAHNVKIHLGQELWRDFRRTCQRHREEDEEVEERRKLQEKRHTIRSSPHVSSSSSHHSQLEQRILERSSFTPTLARSLEASRDIHSSIFPESAKIIRKKREEELLAKAKAEIAAQTAIRRGETVPLSLESVGTMMKEKGEIPKDRVVVGMLKTRTMNTFAKPKKAKGSDGFWTTDFESVPIEELDTAEEHFLIQNDIDFMGGGPSGFNEAVMNHMLLIDKQNKESIAHQKQLVIHKMRLKQIREDGVVDERTQAVAKAQHKPVSFIAARAEERLAKQNQTVDELSHILDSVQKEQIANKAKSQTGERAGGAQTSLDSHFLEAQRAMQEIDEDALNLAHNIDDPLFHLNHSTKQAQESVTMTNTLVSLGSSFISYSSTFKDAQEKPVKLKQPDSLRLVPKQWVKKVEGQRKDVDGRKNLRKSADFGNTRMKGTLYRDLVRKAGGDVD</sequence>
<feature type="compositionally biased region" description="Polar residues" evidence="4">
    <location>
        <begin position="1007"/>
        <end position="1020"/>
    </location>
</feature>
<feature type="region of interest" description="Disordered" evidence="4">
    <location>
        <begin position="376"/>
        <end position="433"/>
    </location>
</feature>
<name>A0ABQ9YM77_9EUKA</name>
<feature type="compositionally biased region" description="Basic and acidic residues" evidence="4">
    <location>
        <begin position="1440"/>
        <end position="1452"/>
    </location>
</feature>
<feature type="region of interest" description="Disordered" evidence="4">
    <location>
        <begin position="182"/>
        <end position="238"/>
    </location>
</feature>
<dbReference type="PROSITE" id="PS51450">
    <property type="entry name" value="LRR"/>
    <property type="match status" value="1"/>
</dbReference>
<dbReference type="InterPro" id="IPR001660">
    <property type="entry name" value="SAM"/>
</dbReference>
<evidence type="ECO:0000256" key="1">
    <source>
        <dbReference type="ARBA" id="ARBA00022614"/>
    </source>
</evidence>
<keyword evidence="2" id="KW-0677">Repeat</keyword>
<feature type="compositionally biased region" description="Low complexity" evidence="4">
    <location>
        <begin position="417"/>
        <end position="428"/>
    </location>
</feature>
<dbReference type="PANTHER" id="PTHR15454">
    <property type="entry name" value="NISCHARIN RELATED"/>
    <property type="match status" value="1"/>
</dbReference>
<feature type="compositionally biased region" description="Basic and acidic residues" evidence="4">
    <location>
        <begin position="898"/>
        <end position="943"/>
    </location>
</feature>
<dbReference type="Proteomes" id="UP001281761">
    <property type="component" value="Unassembled WGS sequence"/>
</dbReference>
<dbReference type="Pfam" id="PF07647">
    <property type="entry name" value="SAM_2"/>
    <property type="match status" value="1"/>
</dbReference>
<evidence type="ECO:0000256" key="2">
    <source>
        <dbReference type="ARBA" id="ARBA00022737"/>
    </source>
</evidence>
<feature type="coiled-coil region" evidence="3">
    <location>
        <begin position="1217"/>
        <end position="1279"/>
    </location>
</feature>
<evidence type="ECO:0000256" key="4">
    <source>
        <dbReference type="SAM" id="MobiDB-lite"/>
    </source>
</evidence>
<feature type="compositionally biased region" description="Low complexity" evidence="4">
    <location>
        <begin position="643"/>
        <end position="652"/>
    </location>
</feature>
<feature type="region of interest" description="Disordered" evidence="4">
    <location>
        <begin position="1440"/>
        <end position="1478"/>
    </location>
</feature>